<gene>
    <name evidence="3" type="ORF">Acr_16g0002370</name>
</gene>
<dbReference type="EMBL" id="BJWL01000016">
    <property type="protein sequence ID" value="GFZ03613.1"/>
    <property type="molecule type" value="Genomic_DNA"/>
</dbReference>
<feature type="compositionally biased region" description="Basic and acidic residues" evidence="1">
    <location>
        <begin position="1"/>
        <end position="10"/>
    </location>
</feature>
<proteinExistence type="predicted"/>
<keyword evidence="4" id="KW-1185">Reference proteome</keyword>
<dbReference type="AlphaFoldDB" id="A0A7J0FY55"/>
<evidence type="ECO:0000313" key="3">
    <source>
        <dbReference type="EMBL" id="GFZ03613.1"/>
    </source>
</evidence>
<dbReference type="OrthoDB" id="642536at2759"/>
<comment type="caution">
    <text evidence="3">The sequence shown here is derived from an EMBL/GenBank/DDBJ whole genome shotgun (WGS) entry which is preliminary data.</text>
</comment>
<evidence type="ECO:0000256" key="1">
    <source>
        <dbReference type="SAM" id="MobiDB-lite"/>
    </source>
</evidence>
<sequence>MGLNSKKEKQSPSTKEATSPKLWPDLPSQVITTIARQSTLMDNISYGGVTKSWRVQPSRCNATKSGKSLIPQLYDHCDSDQSNPDTFNISFRQGSYWWYGRGWGRPSQYPCVHFVGYSNGRLIARGYEPSQYYLWNPVQRSYSQLPHWDTTVPLKHVAIIAVPFKHVSQSTVPVFFPIFSSFRHVGLSSLPKDYDHYIVMVLTGIHHPAFAFLRYNSRGGRDTAWSKQDCTLVDPNSSHKQLMQFTNAIGFKGKFYALSLQGTLAVLEYIDSEIRITGLSTKRAVPNCVPSMHFKEYLMESNGEVLLVFLISRKSIHRVENVEVHRLQLDGLSWEKMESLGDRTLFVGTNCCMSVIASELGCRRNCIYFTHQTGDGWWVYDLERESISPNNAKSLAWDELEA</sequence>
<dbReference type="PANTHER" id="PTHR33127:SF69">
    <property type="entry name" value="OS09G0340800 PROTEIN"/>
    <property type="match status" value="1"/>
</dbReference>
<evidence type="ECO:0000313" key="4">
    <source>
        <dbReference type="Proteomes" id="UP000585474"/>
    </source>
</evidence>
<evidence type="ECO:0000259" key="2">
    <source>
        <dbReference type="Pfam" id="PF03478"/>
    </source>
</evidence>
<dbReference type="Pfam" id="PF03478">
    <property type="entry name" value="Beta-prop_KIB1-4"/>
    <property type="match status" value="1"/>
</dbReference>
<dbReference type="InterPro" id="IPR005174">
    <property type="entry name" value="KIB1-4_b-propeller"/>
</dbReference>
<feature type="domain" description="KIB1-4 beta-propeller" evidence="2">
    <location>
        <begin position="109"/>
        <end position="381"/>
    </location>
</feature>
<feature type="region of interest" description="Disordered" evidence="1">
    <location>
        <begin position="1"/>
        <end position="24"/>
    </location>
</feature>
<dbReference type="Proteomes" id="UP000585474">
    <property type="component" value="Unassembled WGS sequence"/>
</dbReference>
<name>A0A7J0FY55_9ERIC</name>
<organism evidence="3 4">
    <name type="scientific">Actinidia rufa</name>
    <dbReference type="NCBI Taxonomy" id="165716"/>
    <lineage>
        <taxon>Eukaryota</taxon>
        <taxon>Viridiplantae</taxon>
        <taxon>Streptophyta</taxon>
        <taxon>Embryophyta</taxon>
        <taxon>Tracheophyta</taxon>
        <taxon>Spermatophyta</taxon>
        <taxon>Magnoliopsida</taxon>
        <taxon>eudicotyledons</taxon>
        <taxon>Gunneridae</taxon>
        <taxon>Pentapetalae</taxon>
        <taxon>asterids</taxon>
        <taxon>Ericales</taxon>
        <taxon>Actinidiaceae</taxon>
        <taxon>Actinidia</taxon>
    </lineage>
</organism>
<reference evidence="3 4" key="1">
    <citation type="submission" date="2019-07" db="EMBL/GenBank/DDBJ databases">
        <title>De Novo Assembly of kiwifruit Actinidia rufa.</title>
        <authorList>
            <person name="Sugita-Konishi S."/>
            <person name="Sato K."/>
            <person name="Mori E."/>
            <person name="Abe Y."/>
            <person name="Kisaki G."/>
            <person name="Hamano K."/>
            <person name="Suezawa K."/>
            <person name="Otani M."/>
            <person name="Fukuda T."/>
            <person name="Manabe T."/>
            <person name="Gomi K."/>
            <person name="Tabuchi M."/>
            <person name="Akimitsu K."/>
            <person name="Kataoka I."/>
        </authorList>
    </citation>
    <scope>NUCLEOTIDE SEQUENCE [LARGE SCALE GENOMIC DNA]</scope>
    <source>
        <strain evidence="4">cv. Fuchu</strain>
    </source>
</reference>
<protein>
    <recommendedName>
        <fullName evidence="2">KIB1-4 beta-propeller domain-containing protein</fullName>
    </recommendedName>
</protein>
<accession>A0A7J0FY55</accession>
<dbReference type="PANTHER" id="PTHR33127">
    <property type="entry name" value="TRANSMEMBRANE PROTEIN"/>
    <property type="match status" value="1"/>
</dbReference>